<dbReference type="PANTHER" id="PTHR43140:SF1">
    <property type="entry name" value="TYPE I RESTRICTION ENZYME ECOKI SPECIFICITY SUBUNIT"/>
    <property type="match status" value="1"/>
</dbReference>
<comment type="similarity">
    <text evidence="1">Belongs to the type-I restriction system S methylase family.</text>
</comment>
<comment type="caution">
    <text evidence="5">The sequence shown here is derived from an EMBL/GenBank/DDBJ whole genome shotgun (WGS) entry which is preliminary data.</text>
</comment>
<evidence type="ECO:0000256" key="1">
    <source>
        <dbReference type="ARBA" id="ARBA00010923"/>
    </source>
</evidence>
<dbReference type="GO" id="GO:0004519">
    <property type="term" value="F:endonuclease activity"/>
    <property type="evidence" value="ECO:0007669"/>
    <property type="project" value="UniProtKB-KW"/>
</dbReference>
<keyword evidence="5" id="KW-0255">Endonuclease</keyword>
<dbReference type="Proteomes" id="UP001589605">
    <property type="component" value="Unassembled WGS sequence"/>
</dbReference>
<keyword evidence="2" id="KW-0680">Restriction system</keyword>
<reference evidence="5 6" key="1">
    <citation type="submission" date="2024-09" db="EMBL/GenBank/DDBJ databases">
        <authorList>
            <person name="Sun Q."/>
            <person name="Mori K."/>
        </authorList>
    </citation>
    <scope>NUCLEOTIDE SEQUENCE [LARGE SCALE GENOMIC DNA]</scope>
    <source>
        <strain evidence="5 6">CECT 8286</strain>
    </source>
</reference>
<keyword evidence="6" id="KW-1185">Reference proteome</keyword>
<dbReference type="Gene3D" id="3.90.220.20">
    <property type="entry name" value="DNA methylase specificity domains"/>
    <property type="match status" value="2"/>
</dbReference>
<proteinExistence type="inferred from homology"/>
<evidence type="ECO:0000256" key="3">
    <source>
        <dbReference type="ARBA" id="ARBA00023125"/>
    </source>
</evidence>
<protein>
    <submittedName>
        <fullName evidence="5">Restriction endonuclease subunit S</fullName>
        <ecNumber evidence="5">3.1.21.-</ecNumber>
    </submittedName>
</protein>
<dbReference type="PANTHER" id="PTHR43140">
    <property type="entry name" value="TYPE-1 RESTRICTION ENZYME ECOKI SPECIFICITY PROTEIN"/>
    <property type="match status" value="1"/>
</dbReference>
<dbReference type="SUPFAM" id="SSF116734">
    <property type="entry name" value="DNA methylase specificity domain"/>
    <property type="match status" value="2"/>
</dbReference>
<evidence type="ECO:0000259" key="4">
    <source>
        <dbReference type="Pfam" id="PF01420"/>
    </source>
</evidence>
<name>A0ABV5F3I1_9FLAO</name>
<feature type="domain" description="Type I restriction modification DNA specificity" evidence="4">
    <location>
        <begin position="6"/>
        <end position="188"/>
    </location>
</feature>
<dbReference type="EC" id="3.1.21.-" evidence="5"/>
<evidence type="ECO:0000313" key="6">
    <source>
        <dbReference type="Proteomes" id="UP001589605"/>
    </source>
</evidence>
<dbReference type="RefSeq" id="WP_382383374.1">
    <property type="nucleotide sequence ID" value="NZ_JBHMEZ010000012.1"/>
</dbReference>
<organism evidence="5 6">
    <name type="scientific">Formosa undariae</name>
    <dbReference type="NCBI Taxonomy" id="1325436"/>
    <lineage>
        <taxon>Bacteria</taxon>
        <taxon>Pseudomonadati</taxon>
        <taxon>Bacteroidota</taxon>
        <taxon>Flavobacteriia</taxon>
        <taxon>Flavobacteriales</taxon>
        <taxon>Flavobacteriaceae</taxon>
        <taxon>Formosa</taxon>
    </lineage>
</organism>
<gene>
    <name evidence="5" type="ORF">ACFFVB_12990</name>
</gene>
<keyword evidence="5" id="KW-0540">Nuclease</keyword>
<dbReference type="CDD" id="cd17522">
    <property type="entry name" value="RMtype1_S_MjaORF1531P-TRD1-CR1_like"/>
    <property type="match status" value="1"/>
</dbReference>
<keyword evidence="3" id="KW-0238">DNA-binding</keyword>
<dbReference type="InterPro" id="IPR000055">
    <property type="entry name" value="Restrct_endonuc_typeI_TRD"/>
</dbReference>
<dbReference type="Pfam" id="PF01420">
    <property type="entry name" value="Methylase_S"/>
    <property type="match status" value="2"/>
</dbReference>
<accession>A0ABV5F3I1</accession>
<evidence type="ECO:0000313" key="5">
    <source>
        <dbReference type="EMBL" id="MFB9053996.1"/>
    </source>
</evidence>
<dbReference type="InterPro" id="IPR051212">
    <property type="entry name" value="Type-I_RE_S_subunit"/>
</dbReference>
<keyword evidence="5" id="KW-0378">Hydrolase</keyword>
<feature type="domain" description="Type I restriction modification DNA specificity" evidence="4">
    <location>
        <begin position="262"/>
        <end position="402"/>
    </location>
</feature>
<evidence type="ECO:0000256" key="2">
    <source>
        <dbReference type="ARBA" id="ARBA00022747"/>
    </source>
</evidence>
<sequence>MKNMLPKNWVETDLDTVVLRMTNGSSLKQEEEPFEGSLPISRIETIWNETIDLDRVKYVDASEEDIKKYGLLKGDVLFSHINSDKHLGKTAVFNLDQTIIHGINLLLLRAMPQFDGDLLNYILRHYRFSGKFIEVAQRSVNQSSINQKKLKSFAVPLPPLAEQQRIVAKLDELFGHLDTLKTRLNNIPQILKNFREAVLTQAVIGKLTEEWRVGKELGNEYRSIQSEDFREINTDVPDEWVVLAFSSVASINSNLVNPDLYLELPYVTPDCIEKESGQLIKEQLVEDIKPVSDKHLFEANSIIYSKIRPYLSKLTIANYRGLCSADMYPIKTELILEYLFYYMLSSQFLSYANTAGTRSVLPKINQKGLSKIPVLVPSKEEQTEIVKRVEHLFAKADKIEAQYQTLKTKIDSLPQAILAKAFKGELVAQLDTDGDAKELLEEIQRLKAEEKKKARKKSTKKSNIKISKKEIIKPNPEFPLYSVLLNYSKGLSEKELYKLSGLSQHLFLTQFDKELESGMIKYDVENKMLVKVVSK</sequence>
<dbReference type="EMBL" id="JBHMEZ010000012">
    <property type="protein sequence ID" value="MFB9053996.1"/>
    <property type="molecule type" value="Genomic_DNA"/>
</dbReference>
<dbReference type="GO" id="GO:0016787">
    <property type="term" value="F:hydrolase activity"/>
    <property type="evidence" value="ECO:0007669"/>
    <property type="project" value="UniProtKB-KW"/>
</dbReference>
<dbReference type="InterPro" id="IPR044946">
    <property type="entry name" value="Restrct_endonuc_typeI_TRD_sf"/>
</dbReference>